<dbReference type="SMART" id="SM00382">
    <property type="entry name" value="AAA"/>
    <property type="match status" value="1"/>
</dbReference>
<dbReference type="PANTHER" id="PTHR43335:SF2">
    <property type="entry name" value="ABC TRANSPORTER, ATP-BINDING PROTEIN"/>
    <property type="match status" value="1"/>
</dbReference>
<comment type="similarity">
    <text evidence="1">Belongs to the ABC transporter superfamily.</text>
</comment>
<dbReference type="InterPro" id="IPR003439">
    <property type="entry name" value="ABC_transporter-like_ATP-bd"/>
</dbReference>
<evidence type="ECO:0000259" key="5">
    <source>
        <dbReference type="PROSITE" id="PS50893"/>
    </source>
</evidence>
<evidence type="ECO:0000313" key="7">
    <source>
        <dbReference type="Proteomes" id="UP000477722"/>
    </source>
</evidence>
<dbReference type="AlphaFoldDB" id="A0A6G4WXZ0"/>
<dbReference type="Pfam" id="PF00005">
    <property type="entry name" value="ABC_tran"/>
    <property type="match status" value="1"/>
</dbReference>
<dbReference type="PROSITE" id="PS00211">
    <property type="entry name" value="ABC_TRANSPORTER_1"/>
    <property type="match status" value="1"/>
</dbReference>
<dbReference type="InterPro" id="IPR017871">
    <property type="entry name" value="ABC_transporter-like_CS"/>
</dbReference>
<dbReference type="Gene3D" id="3.40.50.300">
    <property type="entry name" value="P-loop containing nucleotide triphosphate hydrolases"/>
    <property type="match status" value="1"/>
</dbReference>
<dbReference type="PANTHER" id="PTHR43335">
    <property type="entry name" value="ABC TRANSPORTER, ATP-BINDING PROTEIN"/>
    <property type="match status" value="1"/>
</dbReference>
<dbReference type="SUPFAM" id="SSF52540">
    <property type="entry name" value="P-loop containing nucleoside triphosphate hydrolases"/>
    <property type="match status" value="1"/>
</dbReference>
<dbReference type="GO" id="GO:0005524">
    <property type="term" value="F:ATP binding"/>
    <property type="evidence" value="ECO:0007669"/>
    <property type="project" value="UniProtKB-KW"/>
</dbReference>
<feature type="domain" description="ABC transporter" evidence="5">
    <location>
        <begin position="7"/>
        <end position="238"/>
    </location>
</feature>
<dbReference type="EMBL" id="JAAKZZ010000172">
    <property type="protein sequence ID" value="NGO70156.1"/>
    <property type="molecule type" value="Genomic_DNA"/>
</dbReference>
<keyword evidence="4 6" id="KW-0067">ATP-binding</keyword>
<keyword evidence="7" id="KW-1185">Reference proteome</keyword>
<proteinExistence type="inferred from homology"/>
<comment type="caution">
    <text evidence="6">The sequence shown here is derived from an EMBL/GenBank/DDBJ whole genome shotgun (WGS) entry which is preliminary data.</text>
</comment>
<keyword evidence="3" id="KW-0547">Nucleotide-binding</keyword>
<dbReference type="InterPro" id="IPR027417">
    <property type="entry name" value="P-loop_NTPase"/>
</dbReference>
<evidence type="ECO:0000256" key="2">
    <source>
        <dbReference type="ARBA" id="ARBA00022448"/>
    </source>
</evidence>
<dbReference type="Proteomes" id="UP000477722">
    <property type="component" value="Unassembled WGS sequence"/>
</dbReference>
<dbReference type="PROSITE" id="PS50893">
    <property type="entry name" value="ABC_TRANSPORTER_2"/>
    <property type="match status" value="1"/>
</dbReference>
<sequence length="289" mass="31458">MAGGDTAAVRNVTVRYRGTVALNSVSLTLSEGVTGLLGPNGAGKTTLLRTLATALVPDSGDVAVLGRNPGSPGRRQEIRRNLGYLPQSPGFHRHFTAFEFVDYLAILKEITDRRRRHDEVRRVLAAVGLRDERGKRLKALSGGMRQRVALAAALVGDPRVLILDEPTVGLDPEQRLRFRELIADLGVGRTVLLSTHQTEDVAALCRRVVVLDRGEVRYDATPERLSGVAEGRVWFSTERDPRAAAGWRTGRGTYRNIGSPPEGARLAEPSLEDGYLLLLGSVPEQREAA</sequence>
<dbReference type="GO" id="GO:0016887">
    <property type="term" value="F:ATP hydrolysis activity"/>
    <property type="evidence" value="ECO:0007669"/>
    <property type="project" value="InterPro"/>
</dbReference>
<accession>A0A6G4WXZ0</accession>
<reference evidence="6 7" key="1">
    <citation type="submission" date="2020-02" db="EMBL/GenBank/DDBJ databases">
        <title>Whole-genome analyses of novel actinobacteria.</title>
        <authorList>
            <person name="Sahin N."/>
            <person name="Tatar D."/>
        </authorList>
    </citation>
    <scope>NUCLEOTIDE SEQUENCE [LARGE SCALE GENOMIC DNA]</scope>
    <source>
        <strain evidence="6 7">SB3404</strain>
    </source>
</reference>
<name>A0A6G4WXZ0_9ACTN</name>
<organism evidence="6 7">
    <name type="scientific">Streptomyces boncukensis</name>
    <dbReference type="NCBI Taxonomy" id="2711219"/>
    <lineage>
        <taxon>Bacteria</taxon>
        <taxon>Bacillati</taxon>
        <taxon>Actinomycetota</taxon>
        <taxon>Actinomycetes</taxon>
        <taxon>Kitasatosporales</taxon>
        <taxon>Streptomycetaceae</taxon>
        <taxon>Streptomyces</taxon>
    </lineage>
</organism>
<evidence type="ECO:0000313" key="6">
    <source>
        <dbReference type="EMBL" id="NGO70156.1"/>
    </source>
</evidence>
<evidence type="ECO:0000256" key="3">
    <source>
        <dbReference type="ARBA" id="ARBA00022741"/>
    </source>
</evidence>
<dbReference type="InterPro" id="IPR003593">
    <property type="entry name" value="AAA+_ATPase"/>
</dbReference>
<gene>
    <name evidence="6" type="ORF">G5C65_17705</name>
</gene>
<dbReference type="RefSeq" id="WP_165299837.1">
    <property type="nucleotide sequence ID" value="NZ_JAAKZZ010000172.1"/>
</dbReference>
<evidence type="ECO:0000256" key="4">
    <source>
        <dbReference type="ARBA" id="ARBA00022840"/>
    </source>
</evidence>
<evidence type="ECO:0000256" key="1">
    <source>
        <dbReference type="ARBA" id="ARBA00005417"/>
    </source>
</evidence>
<protein>
    <submittedName>
        <fullName evidence="6">ATP-binding cassette domain-containing protein</fullName>
    </submittedName>
</protein>
<keyword evidence="2" id="KW-0813">Transport</keyword>